<dbReference type="GO" id="GO:0015628">
    <property type="term" value="P:protein secretion by the type II secretion system"/>
    <property type="evidence" value="ECO:0007669"/>
    <property type="project" value="InterPro"/>
</dbReference>
<dbReference type="GO" id="GO:0015627">
    <property type="term" value="C:type II protein secretion system complex"/>
    <property type="evidence" value="ECO:0007669"/>
    <property type="project" value="InterPro"/>
</dbReference>
<sequence>MATRLPILAARRAGKRRGFTLIELLLVLSIIALMLTIALPQYFHSIDASKEKILAENLHATRDAIDQFYGDLGRYPDSLQELVDRHYLRTLPFDPVADNATSWQIIAPEEQFPGKVYDLKSGAQGSTLDGRPFDSL</sequence>
<evidence type="ECO:0000313" key="3">
    <source>
        <dbReference type="EMBL" id="PEH40409.1"/>
    </source>
</evidence>
<dbReference type="SUPFAM" id="SSF54523">
    <property type="entry name" value="Pili subunits"/>
    <property type="match status" value="1"/>
</dbReference>
<evidence type="ECO:0000313" key="4">
    <source>
        <dbReference type="Proteomes" id="UP000220629"/>
    </source>
</evidence>
<dbReference type="InterPro" id="IPR000983">
    <property type="entry name" value="Bac_GSPG_pilin"/>
</dbReference>
<name>A0A2A7SAI5_BURGA</name>
<dbReference type="Pfam" id="PF07963">
    <property type="entry name" value="N_methyl"/>
    <property type="match status" value="1"/>
</dbReference>
<keyword evidence="2" id="KW-0812">Transmembrane</keyword>
<dbReference type="Gene3D" id="3.30.700.10">
    <property type="entry name" value="Glycoprotein, Type 4 Pilin"/>
    <property type="match status" value="1"/>
</dbReference>
<proteinExistence type="predicted"/>
<dbReference type="PROSITE" id="PS00409">
    <property type="entry name" value="PROKAR_NTER_METHYL"/>
    <property type="match status" value="1"/>
</dbReference>
<dbReference type="PRINTS" id="PR00813">
    <property type="entry name" value="BCTERIALGSPG"/>
</dbReference>
<dbReference type="RefSeq" id="WP_096750683.1">
    <property type="nucleotide sequence ID" value="NZ_CADEPO010000001.1"/>
</dbReference>
<dbReference type="EMBL" id="PDDY01000004">
    <property type="protein sequence ID" value="PEH40409.1"/>
    <property type="molecule type" value="Genomic_DNA"/>
</dbReference>
<reference evidence="4" key="1">
    <citation type="submission" date="2017-09" db="EMBL/GenBank/DDBJ databases">
        <title>FDA dAtabase for Regulatory Grade micrObial Sequences (FDA-ARGOS): Supporting development and validation of Infectious Disease Dx tests.</title>
        <authorList>
            <person name="Minogue T."/>
            <person name="Wolcott M."/>
            <person name="Wasieloski L."/>
            <person name="Aguilar W."/>
            <person name="Moore D."/>
            <person name="Tallon L."/>
            <person name="Sadzewicz L."/>
            <person name="Ott S."/>
            <person name="Zhao X."/>
            <person name="Nagaraj S."/>
            <person name="Vavikolanu K."/>
            <person name="Aluvathingal J."/>
            <person name="Nadendla S."/>
            <person name="Sichtig H."/>
        </authorList>
    </citation>
    <scope>NUCLEOTIDE SEQUENCE [LARGE SCALE GENOMIC DNA]</scope>
    <source>
        <strain evidence="4">FDAARGOS_390</strain>
    </source>
</reference>
<protein>
    <submittedName>
        <fullName evidence="3">Prepilin-type N-terminal cleavage/methylation domain-containing protein</fullName>
    </submittedName>
</protein>
<evidence type="ECO:0000256" key="1">
    <source>
        <dbReference type="ARBA" id="ARBA00022481"/>
    </source>
</evidence>
<gene>
    <name evidence="3" type="ORF">CRM94_37880</name>
</gene>
<feature type="transmembrane region" description="Helical" evidence="2">
    <location>
        <begin position="21"/>
        <end position="43"/>
    </location>
</feature>
<keyword evidence="1" id="KW-0488">Methylation</keyword>
<dbReference type="AlphaFoldDB" id="A0A2A7SAI5"/>
<accession>A0A2A7SAI5</accession>
<dbReference type="InterPro" id="IPR045584">
    <property type="entry name" value="Pilin-like"/>
</dbReference>
<evidence type="ECO:0000256" key="2">
    <source>
        <dbReference type="SAM" id="Phobius"/>
    </source>
</evidence>
<keyword evidence="2" id="KW-1133">Transmembrane helix</keyword>
<comment type="caution">
    <text evidence="3">The sequence shown here is derived from an EMBL/GenBank/DDBJ whole genome shotgun (WGS) entry which is preliminary data.</text>
</comment>
<keyword evidence="2" id="KW-0472">Membrane</keyword>
<dbReference type="NCBIfam" id="TIGR02532">
    <property type="entry name" value="IV_pilin_GFxxxE"/>
    <property type="match status" value="1"/>
</dbReference>
<dbReference type="InterPro" id="IPR012902">
    <property type="entry name" value="N_methyl_site"/>
</dbReference>
<organism evidence="3 4">
    <name type="scientific">Burkholderia gladioli</name>
    <name type="common">Pseudomonas marginata</name>
    <name type="synonym">Phytomonas marginata</name>
    <dbReference type="NCBI Taxonomy" id="28095"/>
    <lineage>
        <taxon>Bacteria</taxon>
        <taxon>Pseudomonadati</taxon>
        <taxon>Pseudomonadota</taxon>
        <taxon>Betaproteobacteria</taxon>
        <taxon>Burkholderiales</taxon>
        <taxon>Burkholderiaceae</taxon>
        <taxon>Burkholderia</taxon>
    </lineage>
</organism>
<dbReference type="Proteomes" id="UP000220629">
    <property type="component" value="Unassembled WGS sequence"/>
</dbReference>